<dbReference type="PROSITE" id="PS00651">
    <property type="entry name" value="RIBOSOMAL_L9"/>
    <property type="match status" value="1"/>
</dbReference>
<dbReference type="HAMAP" id="MF_00503">
    <property type="entry name" value="Ribosomal_bL9"/>
    <property type="match status" value="1"/>
</dbReference>
<comment type="similarity">
    <text evidence="1 7">Belongs to the bacterial ribosomal protein bL9 family.</text>
</comment>
<feature type="compositionally biased region" description="Acidic residues" evidence="8">
    <location>
        <begin position="159"/>
        <end position="178"/>
    </location>
</feature>
<organism evidence="10 11">
    <name type="scientific">Novispirillum itersonii</name>
    <name type="common">Aquaspirillum itersonii</name>
    <dbReference type="NCBI Taxonomy" id="189"/>
    <lineage>
        <taxon>Bacteria</taxon>
        <taxon>Pseudomonadati</taxon>
        <taxon>Pseudomonadota</taxon>
        <taxon>Alphaproteobacteria</taxon>
        <taxon>Rhodospirillales</taxon>
        <taxon>Novispirillaceae</taxon>
        <taxon>Novispirillum</taxon>
    </lineage>
</organism>
<dbReference type="GO" id="GO:0019843">
    <property type="term" value="F:rRNA binding"/>
    <property type="evidence" value="ECO:0007669"/>
    <property type="project" value="UniProtKB-UniRule"/>
</dbReference>
<dbReference type="GO" id="GO:1990904">
    <property type="term" value="C:ribonucleoprotein complex"/>
    <property type="evidence" value="ECO:0007669"/>
    <property type="project" value="UniProtKB-KW"/>
</dbReference>
<keyword evidence="4 7" id="KW-0689">Ribosomal protein</keyword>
<dbReference type="InterPro" id="IPR020069">
    <property type="entry name" value="Ribosomal_bL9_C"/>
</dbReference>
<comment type="function">
    <text evidence="7">Binds to the 23S rRNA.</text>
</comment>
<dbReference type="GO" id="GO:0003735">
    <property type="term" value="F:structural constituent of ribosome"/>
    <property type="evidence" value="ECO:0007669"/>
    <property type="project" value="InterPro"/>
</dbReference>
<dbReference type="NCBIfam" id="TIGR00158">
    <property type="entry name" value="L9"/>
    <property type="match status" value="1"/>
</dbReference>
<proteinExistence type="inferred from homology"/>
<evidence type="ECO:0000256" key="2">
    <source>
        <dbReference type="ARBA" id="ARBA00022730"/>
    </source>
</evidence>
<dbReference type="Pfam" id="PF03948">
    <property type="entry name" value="Ribosomal_L9_C"/>
    <property type="match status" value="1"/>
</dbReference>
<evidence type="ECO:0000256" key="4">
    <source>
        <dbReference type="ARBA" id="ARBA00022980"/>
    </source>
</evidence>
<keyword evidence="3 7" id="KW-0694">RNA-binding</keyword>
<dbReference type="AlphaFoldDB" id="A0A7X0DP32"/>
<evidence type="ECO:0000313" key="10">
    <source>
        <dbReference type="EMBL" id="MBB6211954.1"/>
    </source>
</evidence>
<dbReference type="SUPFAM" id="SSF55658">
    <property type="entry name" value="L9 N-domain-like"/>
    <property type="match status" value="1"/>
</dbReference>
<feature type="region of interest" description="Disordered" evidence="8">
    <location>
        <begin position="158"/>
        <end position="178"/>
    </location>
</feature>
<dbReference type="Gene3D" id="3.40.5.10">
    <property type="entry name" value="Ribosomal protein L9, N-terminal domain"/>
    <property type="match status" value="1"/>
</dbReference>
<dbReference type="PANTHER" id="PTHR21368">
    <property type="entry name" value="50S RIBOSOMAL PROTEIN L9"/>
    <property type="match status" value="1"/>
</dbReference>
<evidence type="ECO:0000256" key="7">
    <source>
        <dbReference type="HAMAP-Rule" id="MF_00503"/>
    </source>
</evidence>
<evidence type="ECO:0000256" key="1">
    <source>
        <dbReference type="ARBA" id="ARBA00010605"/>
    </source>
</evidence>
<dbReference type="Pfam" id="PF01281">
    <property type="entry name" value="Ribosomal_L9_N"/>
    <property type="match status" value="1"/>
</dbReference>
<dbReference type="InterPro" id="IPR020594">
    <property type="entry name" value="Ribosomal_bL9_bac/chp"/>
</dbReference>
<dbReference type="InterPro" id="IPR020070">
    <property type="entry name" value="Ribosomal_bL9_N"/>
</dbReference>
<protein>
    <recommendedName>
        <fullName evidence="6 7">Large ribosomal subunit protein bL9</fullName>
    </recommendedName>
</protein>
<evidence type="ECO:0000256" key="3">
    <source>
        <dbReference type="ARBA" id="ARBA00022884"/>
    </source>
</evidence>
<evidence type="ECO:0000256" key="5">
    <source>
        <dbReference type="ARBA" id="ARBA00023274"/>
    </source>
</evidence>
<evidence type="ECO:0000313" key="11">
    <source>
        <dbReference type="Proteomes" id="UP000544872"/>
    </source>
</evidence>
<keyword evidence="5 7" id="KW-0687">Ribonucleoprotein</keyword>
<keyword evidence="11" id="KW-1185">Reference proteome</keyword>
<dbReference type="InterPro" id="IPR000244">
    <property type="entry name" value="Ribosomal_bL9"/>
</dbReference>
<dbReference type="GO" id="GO:0006412">
    <property type="term" value="P:translation"/>
    <property type="evidence" value="ECO:0007669"/>
    <property type="project" value="UniProtKB-UniRule"/>
</dbReference>
<name>A0A7X0DP32_NOVIT</name>
<feature type="domain" description="Ribosomal protein L9" evidence="9">
    <location>
        <begin position="13"/>
        <end position="40"/>
    </location>
</feature>
<sequence>MEVILLERVEKLGQMGEVVRVKPGYARNYLLPQKKALRANKDNMAIFERQRAELEALNLKRRQEAQGVAGQMSGVRVVLVRQASEGGQLYGSVTARDIQEALKDAGYKIERRQVELNSPIKSLGSYTVRLSLHPEVSIEAGVIVARSMAEAEEQHAAEEYFEEPAEEDVDGEYEATEE</sequence>
<evidence type="ECO:0000256" key="6">
    <source>
        <dbReference type="ARBA" id="ARBA00035292"/>
    </source>
</evidence>
<keyword evidence="2 7" id="KW-0699">rRNA-binding</keyword>
<dbReference type="RefSeq" id="WP_184265182.1">
    <property type="nucleotide sequence ID" value="NZ_JACIIX010000015.1"/>
</dbReference>
<dbReference type="Gene3D" id="3.10.430.100">
    <property type="entry name" value="Ribosomal protein L9, C-terminal domain"/>
    <property type="match status" value="1"/>
</dbReference>
<accession>A0A7X0DP32</accession>
<dbReference type="Proteomes" id="UP000544872">
    <property type="component" value="Unassembled WGS sequence"/>
</dbReference>
<dbReference type="InterPro" id="IPR036791">
    <property type="entry name" value="Ribosomal_bL9_C_sf"/>
</dbReference>
<dbReference type="EMBL" id="JACIIX010000015">
    <property type="protein sequence ID" value="MBB6211954.1"/>
    <property type="molecule type" value="Genomic_DNA"/>
</dbReference>
<dbReference type="InterPro" id="IPR009027">
    <property type="entry name" value="Ribosomal_bL9/RNase_H1_N"/>
</dbReference>
<dbReference type="InterPro" id="IPR036935">
    <property type="entry name" value="Ribosomal_bL9_N_sf"/>
</dbReference>
<evidence type="ECO:0000256" key="8">
    <source>
        <dbReference type="SAM" id="MobiDB-lite"/>
    </source>
</evidence>
<dbReference type="GO" id="GO:0005840">
    <property type="term" value="C:ribosome"/>
    <property type="evidence" value="ECO:0007669"/>
    <property type="project" value="UniProtKB-KW"/>
</dbReference>
<gene>
    <name evidence="7" type="primary">rplI</name>
    <name evidence="10" type="ORF">FHS48_003400</name>
</gene>
<reference evidence="10 11" key="1">
    <citation type="submission" date="2020-08" db="EMBL/GenBank/DDBJ databases">
        <title>Genomic Encyclopedia of Type Strains, Phase IV (KMG-IV): sequencing the most valuable type-strain genomes for metagenomic binning, comparative biology and taxonomic classification.</title>
        <authorList>
            <person name="Goeker M."/>
        </authorList>
    </citation>
    <scope>NUCLEOTIDE SEQUENCE [LARGE SCALE GENOMIC DNA]</scope>
    <source>
        <strain evidence="10 11">DSM 11590</strain>
    </source>
</reference>
<evidence type="ECO:0000259" key="9">
    <source>
        <dbReference type="PROSITE" id="PS00651"/>
    </source>
</evidence>
<comment type="caution">
    <text evidence="10">The sequence shown here is derived from an EMBL/GenBank/DDBJ whole genome shotgun (WGS) entry which is preliminary data.</text>
</comment>
<dbReference type="SUPFAM" id="SSF55653">
    <property type="entry name" value="Ribosomal protein L9 C-domain"/>
    <property type="match status" value="1"/>
</dbReference>